<accession>A0A2P6R1I4</accession>
<dbReference type="InterPro" id="IPR032872">
    <property type="entry name" value="WAK_assoc_C"/>
</dbReference>
<dbReference type="STRING" id="74649.A0A2P6R1I4"/>
<comment type="caution">
    <text evidence="10">The sequence shown here is derived from an EMBL/GenBank/DDBJ whole genome shotgun (WGS) entry which is preliminary data.</text>
</comment>
<dbReference type="GO" id="GO:0016020">
    <property type="term" value="C:membrane"/>
    <property type="evidence" value="ECO:0007669"/>
    <property type="project" value="UniProtKB-SubCell"/>
</dbReference>
<dbReference type="GO" id="GO:0030247">
    <property type="term" value="F:polysaccharide binding"/>
    <property type="evidence" value="ECO:0007669"/>
    <property type="project" value="InterPro"/>
</dbReference>
<keyword evidence="10" id="KW-0808">Transferase</keyword>
<comment type="catalytic activity">
    <reaction evidence="5">
        <text>L-threonyl-[protein] + ATP = O-phospho-L-threonyl-[protein] + ADP + H(+)</text>
        <dbReference type="Rhea" id="RHEA:46608"/>
        <dbReference type="Rhea" id="RHEA-COMP:11060"/>
        <dbReference type="Rhea" id="RHEA-COMP:11605"/>
        <dbReference type="ChEBI" id="CHEBI:15378"/>
        <dbReference type="ChEBI" id="CHEBI:30013"/>
        <dbReference type="ChEBI" id="CHEBI:30616"/>
        <dbReference type="ChEBI" id="CHEBI:61977"/>
        <dbReference type="ChEBI" id="CHEBI:456216"/>
        <dbReference type="EC" id="2.7.11.1"/>
    </reaction>
</comment>
<evidence type="ECO:0000256" key="2">
    <source>
        <dbReference type="ARBA" id="ARBA00012513"/>
    </source>
</evidence>
<feature type="domain" description="Wall-associated receptor kinase C-terminal" evidence="9">
    <location>
        <begin position="181"/>
        <end position="254"/>
    </location>
</feature>
<evidence type="ECO:0000259" key="8">
    <source>
        <dbReference type="Pfam" id="PF13947"/>
    </source>
</evidence>
<evidence type="ECO:0000313" key="11">
    <source>
        <dbReference type="Proteomes" id="UP000238479"/>
    </source>
</evidence>
<evidence type="ECO:0000256" key="4">
    <source>
        <dbReference type="ARBA" id="ARBA00023180"/>
    </source>
</evidence>
<dbReference type="Pfam" id="PF14380">
    <property type="entry name" value="WAK_assoc"/>
    <property type="match status" value="1"/>
</dbReference>
<evidence type="ECO:0000256" key="7">
    <source>
        <dbReference type="SAM" id="SignalP"/>
    </source>
</evidence>
<dbReference type="Gramene" id="PRQ40297">
    <property type="protein sequence ID" value="PRQ40297"/>
    <property type="gene ID" value="RchiOBHm_Chr4g0434521"/>
</dbReference>
<dbReference type="Pfam" id="PF13947">
    <property type="entry name" value="GUB_WAK_bind"/>
    <property type="match status" value="1"/>
</dbReference>
<evidence type="ECO:0000256" key="1">
    <source>
        <dbReference type="ARBA" id="ARBA00004167"/>
    </source>
</evidence>
<gene>
    <name evidence="10" type="ORF">RchiOBHm_Chr4g0434521</name>
</gene>
<evidence type="ECO:0000256" key="6">
    <source>
        <dbReference type="ARBA" id="ARBA00048679"/>
    </source>
</evidence>
<feature type="signal peptide" evidence="7">
    <location>
        <begin position="1"/>
        <end position="29"/>
    </location>
</feature>
<feature type="domain" description="Wall-associated receptor kinase galacturonan-binding" evidence="8">
    <location>
        <begin position="37"/>
        <end position="104"/>
    </location>
</feature>
<sequence>MNHQNLFFFPQFINLYVLIVFLLSETSFAVDSHYQNCSVPRTCGGQNISFPFYIPGLQEDYCGSPGFQLSCNDNEEGGYPTLQLAGNEYLVHNINYQNQTLVVSNAAFSNSNADVCIPLVHNLTFPTIQYALVPNQKEIVLLYCNSSLVDESFLEYKIGCFEPSSRTTTSILALPRDDDQLFDDVSDKCGRKVVVVAPVESVSNVGNELGVADALRRGFMLKWLASDCSRCRDSGGKCGFDFKTYLFSCFCPDRPHAVSCKDYCCHGNYYH</sequence>
<dbReference type="EC" id="2.7.11.1" evidence="2"/>
<dbReference type="InterPro" id="IPR025287">
    <property type="entry name" value="WAK_GUB"/>
</dbReference>
<keyword evidence="10" id="KW-0418">Kinase</keyword>
<evidence type="ECO:0000313" key="10">
    <source>
        <dbReference type="EMBL" id="PRQ40297.1"/>
    </source>
</evidence>
<dbReference type="Proteomes" id="UP000238479">
    <property type="component" value="Chromosome 4"/>
</dbReference>
<dbReference type="EMBL" id="PDCK01000042">
    <property type="protein sequence ID" value="PRQ40297.1"/>
    <property type="molecule type" value="Genomic_DNA"/>
</dbReference>
<dbReference type="PANTHER" id="PTHR33138">
    <property type="entry name" value="OS01G0690200 PROTEIN"/>
    <property type="match status" value="1"/>
</dbReference>
<dbReference type="OMA" id="CKNNINP"/>
<dbReference type="AlphaFoldDB" id="A0A2P6R1I4"/>
<name>A0A2P6R1I4_ROSCH</name>
<comment type="catalytic activity">
    <reaction evidence="6">
        <text>L-seryl-[protein] + ATP = O-phospho-L-seryl-[protein] + ADP + H(+)</text>
        <dbReference type="Rhea" id="RHEA:17989"/>
        <dbReference type="Rhea" id="RHEA-COMP:9863"/>
        <dbReference type="Rhea" id="RHEA-COMP:11604"/>
        <dbReference type="ChEBI" id="CHEBI:15378"/>
        <dbReference type="ChEBI" id="CHEBI:29999"/>
        <dbReference type="ChEBI" id="CHEBI:30616"/>
        <dbReference type="ChEBI" id="CHEBI:83421"/>
        <dbReference type="ChEBI" id="CHEBI:456216"/>
        <dbReference type="EC" id="2.7.11.1"/>
    </reaction>
</comment>
<protein>
    <recommendedName>
        <fullName evidence="2">non-specific serine/threonine protein kinase</fullName>
        <ecNumber evidence="2">2.7.11.1</ecNumber>
    </recommendedName>
</protein>
<organism evidence="10 11">
    <name type="scientific">Rosa chinensis</name>
    <name type="common">China rose</name>
    <dbReference type="NCBI Taxonomy" id="74649"/>
    <lineage>
        <taxon>Eukaryota</taxon>
        <taxon>Viridiplantae</taxon>
        <taxon>Streptophyta</taxon>
        <taxon>Embryophyta</taxon>
        <taxon>Tracheophyta</taxon>
        <taxon>Spermatophyta</taxon>
        <taxon>Magnoliopsida</taxon>
        <taxon>eudicotyledons</taxon>
        <taxon>Gunneridae</taxon>
        <taxon>Pentapetalae</taxon>
        <taxon>rosids</taxon>
        <taxon>fabids</taxon>
        <taxon>Rosales</taxon>
        <taxon>Rosaceae</taxon>
        <taxon>Rosoideae</taxon>
        <taxon>Rosoideae incertae sedis</taxon>
        <taxon>Rosa</taxon>
    </lineage>
</organism>
<reference evidence="10 11" key="1">
    <citation type="journal article" date="2018" name="Nat. Genet.">
        <title>The Rosa genome provides new insights in the design of modern roses.</title>
        <authorList>
            <person name="Bendahmane M."/>
        </authorList>
    </citation>
    <scope>NUCLEOTIDE SEQUENCE [LARGE SCALE GENOMIC DNA]</scope>
    <source>
        <strain evidence="11">cv. Old Blush</strain>
    </source>
</reference>
<dbReference type="PANTHER" id="PTHR33138:SF27">
    <property type="entry name" value="WALL-ASSOCIATED RECEPTOR KINASE C-TERMINAL DOMAIN-CONTAINING PROTEIN"/>
    <property type="match status" value="1"/>
</dbReference>
<evidence type="ECO:0000256" key="5">
    <source>
        <dbReference type="ARBA" id="ARBA00047899"/>
    </source>
</evidence>
<evidence type="ECO:0000256" key="3">
    <source>
        <dbReference type="ARBA" id="ARBA00022729"/>
    </source>
</evidence>
<keyword evidence="4" id="KW-0325">Glycoprotein</keyword>
<dbReference type="GO" id="GO:0004674">
    <property type="term" value="F:protein serine/threonine kinase activity"/>
    <property type="evidence" value="ECO:0007669"/>
    <property type="project" value="UniProtKB-EC"/>
</dbReference>
<proteinExistence type="predicted"/>
<evidence type="ECO:0000259" key="9">
    <source>
        <dbReference type="Pfam" id="PF14380"/>
    </source>
</evidence>
<feature type="chain" id="PRO_5015143510" description="non-specific serine/threonine protein kinase" evidence="7">
    <location>
        <begin position="30"/>
        <end position="271"/>
    </location>
</feature>
<keyword evidence="3 7" id="KW-0732">Signal</keyword>
<comment type="subcellular location">
    <subcellularLocation>
        <location evidence="1">Membrane</location>
        <topology evidence="1">Single-pass membrane protein</topology>
    </subcellularLocation>
</comment>
<keyword evidence="10" id="KW-0675">Receptor</keyword>
<keyword evidence="11" id="KW-1185">Reference proteome</keyword>